<keyword evidence="2" id="KW-1185">Reference proteome</keyword>
<dbReference type="Pfam" id="PF03567">
    <property type="entry name" value="Sulfotransfer_2"/>
    <property type="match status" value="1"/>
</dbReference>
<dbReference type="GO" id="GO:0008146">
    <property type="term" value="F:sulfotransferase activity"/>
    <property type="evidence" value="ECO:0007669"/>
    <property type="project" value="InterPro"/>
</dbReference>
<sequence>MLSIQKKFLFIHIPKTAGNSIQSVLKHYSEDEILCLNPLQDGVERFEVRNKNFPNIHKHSSLLDYYQVLSPDFFHSRYKFAVIRNPWERMIFFFFSPHRQTQKWNRD</sequence>
<dbReference type="OrthoDB" id="288532at2"/>
<dbReference type="AlphaFoldDB" id="A0A3N6P2L7"/>
<dbReference type="InterPro" id="IPR027417">
    <property type="entry name" value="P-loop_NTPase"/>
</dbReference>
<evidence type="ECO:0000313" key="1">
    <source>
        <dbReference type="EMBL" id="RQH28426.1"/>
    </source>
</evidence>
<dbReference type="EMBL" id="RCBY01000211">
    <property type="protein sequence ID" value="RQH28426.1"/>
    <property type="molecule type" value="Genomic_DNA"/>
</dbReference>
<dbReference type="Proteomes" id="UP000269154">
    <property type="component" value="Unassembled WGS sequence"/>
</dbReference>
<dbReference type="InterPro" id="IPR005331">
    <property type="entry name" value="Sulfotransferase"/>
</dbReference>
<dbReference type="RefSeq" id="WP_124155403.1">
    <property type="nucleotide sequence ID" value="NZ_CAWOLW010000126.1"/>
</dbReference>
<evidence type="ECO:0008006" key="3">
    <source>
        <dbReference type="Google" id="ProtNLM"/>
    </source>
</evidence>
<accession>A0A3N6P2L7</accession>
<dbReference type="GO" id="GO:0016020">
    <property type="term" value="C:membrane"/>
    <property type="evidence" value="ECO:0007669"/>
    <property type="project" value="InterPro"/>
</dbReference>
<dbReference type="Gene3D" id="3.40.50.300">
    <property type="entry name" value="P-loop containing nucleotide triphosphate hydrolases"/>
    <property type="match status" value="1"/>
</dbReference>
<gene>
    <name evidence="1" type="ORF">D5R40_25680</name>
</gene>
<name>A0A3N6P2L7_9CYAN</name>
<proteinExistence type="predicted"/>
<reference evidence="1 2" key="1">
    <citation type="journal article" date="2018" name="ACS Chem. Biol.">
        <title>Ketoreductase domain dysfunction expands chemodiversity: malyngamide biosynthesis in the cyanobacterium Okeania hirsuta.</title>
        <authorList>
            <person name="Moss N.A."/>
            <person name="Leao T."/>
            <person name="Rankin M."/>
            <person name="McCullough T.M."/>
            <person name="Qu P."/>
            <person name="Korobeynikov A."/>
            <person name="Smith J.L."/>
            <person name="Gerwick L."/>
            <person name="Gerwick W.H."/>
        </authorList>
    </citation>
    <scope>NUCLEOTIDE SEQUENCE [LARGE SCALE GENOMIC DNA]</scope>
    <source>
        <strain evidence="1 2">PAB10Feb10-1</strain>
    </source>
</reference>
<protein>
    <recommendedName>
        <fullName evidence="3">Sulfotransferase family protein</fullName>
    </recommendedName>
</protein>
<comment type="caution">
    <text evidence="1">The sequence shown here is derived from an EMBL/GenBank/DDBJ whole genome shotgun (WGS) entry which is preliminary data.</text>
</comment>
<evidence type="ECO:0000313" key="2">
    <source>
        <dbReference type="Proteomes" id="UP000269154"/>
    </source>
</evidence>
<organism evidence="1 2">
    <name type="scientific">Okeania hirsuta</name>
    <dbReference type="NCBI Taxonomy" id="1458930"/>
    <lineage>
        <taxon>Bacteria</taxon>
        <taxon>Bacillati</taxon>
        <taxon>Cyanobacteriota</taxon>
        <taxon>Cyanophyceae</taxon>
        <taxon>Oscillatoriophycideae</taxon>
        <taxon>Oscillatoriales</taxon>
        <taxon>Microcoleaceae</taxon>
        <taxon>Okeania</taxon>
    </lineage>
</organism>